<evidence type="ECO:0000259" key="3">
    <source>
        <dbReference type="PROSITE" id="PS51295"/>
    </source>
</evidence>
<dbReference type="InterPro" id="IPR001890">
    <property type="entry name" value="RNA-binding_CRM"/>
</dbReference>
<dbReference type="SUPFAM" id="SSF75471">
    <property type="entry name" value="YhbY-like"/>
    <property type="match status" value="1"/>
</dbReference>
<dbReference type="PANTHER" id="PTHR40065">
    <property type="entry name" value="RNA-BINDING PROTEIN YHBY"/>
    <property type="match status" value="1"/>
</dbReference>
<dbReference type="GO" id="GO:0003723">
    <property type="term" value="F:RNA binding"/>
    <property type="evidence" value="ECO:0007669"/>
    <property type="project" value="UniProtKB-UniRule"/>
</dbReference>
<gene>
    <name evidence="4" type="primary">yhbY</name>
    <name evidence="4" type="ORF">PUP29_11370</name>
</gene>
<name>A0AAU8A837_9FIRM</name>
<dbReference type="SMART" id="SM01103">
    <property type="entry name" value="CRS1_YhbY"/>
    <property type="match status" value="1"/>
</dbReference>
<protein>
    <submittedName>
        <fullName evidence="4">Ribosome assembly RNA-binding protein YhbY</fullName>
    </submittedName>
</protein>
<proteinExistence type="predicted"/>
<dbReference type="Gene3D" id="3.30.110.60">
    <property type="entry name" value="YhbY-like"/>
    <property type="match status" value="1"/>
</dbReference>
<dbReference type="InterPro" id="IPR051925">
    <property type="entry name" value="RNA-binding_domain"/>
</dbReference>
<dbReference type="AlphaFoldDB" id="A0AAU8A837"/>
<dbReference type="PANTHER" id="PTHR40065:SF3">
    <property type="entry name" value="RNA-BINDING PROTEIN YHBY"/>
    <property type="match status" value="1"/>
</dbReference>
<dbReference type="InterPro" id="IPR035920">
    <property type="entry name" value="YhbY-like_sf"/>
</dbReference>
<dbReference type="EMBL" id="CP117826">
    <property type="protein sequence ID" value="XCC62116.1"/>
    <property type="molecule type" value="Genomic_DNA"/>
</dbReference>
<sequence>MITSKQRAKLRGMAQTIEPIVHIGKDGITENLVRQADDALTARELIKGTVQQNSSLTAREACDELAETLGAEGVSVLGRKFVLYRRSKEEKIEI</sequence>
<reference evidence="4" key="1">
    <citation type="submission" date="2023-02" db="EMBL/GenBank/DDBJ databases">
        <title>Gut commensal Christensenella minuta modulates host metabolism via a new class of secondary bile acids.</title>
        <authorList>
            <person name="Liu C."/>
        </authorList>
    </citation>
    <scope>NUCLEOTIDE SEQUENCE</scope>
    <source>
        <strain evidence="4">CA70</strain>
    </source>
</reference>
<evidence type="ECO:0000313" key="4">
    <source>
        <dbReference type="EMBL" id="XCC62116.1"/>
    </source>
</evidence>
<evidence type="ECO:0000256" key="1">
    <source>
        <dbReference type="ARBA" id="ARBA00022884"/>
    </source>
</evidence>
<feature type="domain" description="CRM" evidence="3">
    <location>
        <begin position="1"/>
        <end position="94"/>
    </location>
</feature>
<dbReference type="NCBIfam" id="TIGR00253">
    <property type="entry name" value="RNA_bind_YhbY"/>
    <property type="match status" value="1"/>
</dbReference>
<dbReference type="PROSITE" id="PS51295">
    <property type="entry name" value="CRM"/>
    <property type="match status" value="1"/>
</dbReference>
<keyword evidence="1 2" id="KW-0694">RNA-binding</keyword>
<accession>A0AAU8A837</accession>
<dbReference type="InterPro" id="IPR017924">
    <property type="entry name" value="RNA-binding_YhbY"/>
</dbReference>
<dbReference type="RefSeq" id="WP_079545668.1">
    <property type="nucleotide sequence ID" value="NZ_CP117826.1"/>
</dbReference>
<dbReference type="Pfam" id="PF01985">
    <property type="entry name" value="CRS1_YhbY"/>
    <property type="match status" value="1"/>
</dbReference>
<organism evidence="4">
    <name type="scientific">Christensenella massiliensis</name>
    <dbReference type="NCBI Taxonomy" id="1805714"/>
    <lineage>
        <taxon>Bacteria</taxon>
        <taxon>Bacillati</taxon>
        <taxon>Bacillota</taxon>
        <taxon>Clostridia</taxon>
        <taxon>Christensenellales</taxon>
        <taxon>Christensenellaceae</taxon>
        <taxon>Christensenella</taxon>
    </lineage>
</organism>
<evidence type="ECO:0000256" key="2">
    <source>
        <dbReference type="PROSITE-ProRule" id="PRU00626"/>
    </source>
</evidence>